<accession>A0A0B7C4K4</accession>
<evidence type="ECO:0000313" key="2">
    <source>
        <dbReference type="EMBL" id="CEL00133.1"/>
    </source>
</evidence>
<dbReference type="Gene3D" id="2.30.29.30">
    <property type="entry name" value="Pleckstrin-homology domain (PH domain)/Phosphotyrosine-binding domain (PTB)"/>
    <property type="match status" value="1"/>
</dbReference>
<protein>
    <recommendedName>
        <fullName evidence="1">PH domain-containing protein</fullName>
    </recommendedName>
</protein>
<feature type="non-terminal residue" evidence="2">
    <location>
        <position position="1"/>
    </location>
</feature>
<proteinExistence type="predicted"/>
<organism evidence="2">
    <name type="scientific">Arion vulgaris</name>
    <dbReference type="NCBI Taxonomy" id="1028688"/>
    <lineage>
        <taxon>Eukaryota</taxon>
        <taxon>Metazoa</taxon>
        <taxon>Spiralia</taxon>
        <taxon>Lophotrochozoa</taxon>
        <taxon>Mollusca</taxon>
        <taxon>Gastropoda</taxon>
        <taxon>Heterobranchia</taxon>
        <taxon>Euthyneura</taxon>
        <taxon>Panpulmonata</taxon>
        <taxon>Eupulmonata</taxon>
        <taxon>Stylommatophora</taxon>
        <taxon>Helicina</taxon>
        <taxon>Arionoidea</taxon>
        <taxon>Arionidae</taxon>
        <taxon>Arion</taxon>
    </lineage>
</organism>
<dbReference type="SUPFAM" id="SSF50729">
    <property type="entry name" value="PH domain-like"/>
    <property type="match status" value="1"/>
</dbReference>
<dbReference type="InterPro" id="IPR001849">
    <property type="entry name" value="PH_domain"/>
</dbReference>
<dbReference type="AlphaFoldDB" id="A0A0B7C4K4"/>
<gene>
    <name evidence="2" type="primary">ORF222943</name>
</gene>
<name>A0A0B7C4K4_9EUPU</name>
<reference evidence="2" key="1">
    <citation type="submission" date="2014-12" db="EMBL/GenBank/DDBJ databases">
        <title>Insight into the proteome of Arion vulgaris.</title>
        <authorList>
            <person name="Aradska J."/>
            <person name="Bulat T."/>
            <person name="Smidak R."/>
            <person name="Sarate P."/>
            <person name="Gangsoo J."/>
            <person name="Sialana F."/>
            <person name="Bilban M."/>
            <person name="Lubec G."/>
        </authorList>
    </citation>
    <scope>NUCLEOTIDE SEQUENCE</scope>
    <source>
        <tissue evidence="2">Skin</tissue>
    </source>
</reference>
<sequence length="78" mass="8847">SNTAHVSKRIIPVRCMINVETDVKPTDRNSFRFKVVTSLKDRVFIFSSETLDDCLTWANTLMAAVTEYKKSVKVAEPP</sequence>
<dbReference type="PROSITE" id="PS50003">
    <property type="entry name" value="PH_DOMAIN"/>
    <property type="match status" value="1"/>
</dbReference>
<feature type="domain" description="PH" evidence="1">
    <location>
        <begin position="1"/>
        <end position="66"/>
    </location>
</feature>
<evidence type="ECO:0000259" key="1">
    <source>
        <dbReference type="PROSITE" id="PS50003"/>
    </source>
</evidence>
<dbReference type="InterPro" id="IPR011993">
    <property type="entry name" value="PH-like_dom_sf"/>
</dbReference>
<feature type="non-terminal residue" evidence="2">
    <location>
        <position position="78"/>
    </location>
</feature>
<dbReference type="EMBL" id="HACG01053262">
    <property type="protein sequence ID" value="CEL00133.1"/>
    <property type="molecule type" value="Transcribed_RNA"/>
</dbReference>